<accession>A0ABR1ZTJ7</accession>
<dbReference type="SUPFAM" id="SSF50978">
    <property type="entry name" value="WD40 repeat-like"/>
    <property type="match status" value="1"/>
</dbReference>
<gene>
    <name evidence="1" type="ORF">V6N11_066629</name>
</gene>
<comment type="caution">
    <text evidence="1">The sequence shown here is derived from an EMBL/GenBank/DDBJ whole genome shotgun (WGS) entry which is preliminary data.</text>
</comment>
<dbReference type="PROSITE" id="PS50082">
    <property type="entry name" value="WD_REPEATS_2"/>
    <property type="match status" value="1"/>
</dbReference>
<sequence>MQPHYIIPTKESHSLAVPDVRFRPNSTIVATSSYDKTVQILDTSASGVTIFLLNIPLLTHPTLNSESGLQAKKPPSKLEEHAGISFVPLMGKMRLDSGIISNSGSMEGAR</sequence>
<evidence type="ECO:0000313" key="1">
    <source>
        <dbReference type="EMBL" id="KAK8484048.1"/>
    </source>
</evidence>
<reference evidence="1 2" key="1">
    <citation type="journal article" date="2024" name="G3 (Bethesda)">
        <title>Genome assembly of Hibiscus sabdariffa L. provides insights into metabolisms of medicinal natural products.</title>
        <authorList>
            <person name="Kim T."/>
        </authorList>
    </citation>
    <scope>NUCLEOTIDE SEQUENCE [LARGE SCALE GENOMIC DNA]</scope>
    <source>
        <strain evidence="1">TK-2024</strain>
        <tissue evidence="1">Old leaves</tissue>
    </source>
</reference>
<dbReference type="Proteomes" id="UP001396334">
    <property type="component" value="Unassembled WGS sequence"/>
</dbReference>
<organism evidence="1 2">
    <name type="scientific">Hibiscus sabdariffa</name>
    <name type="common">roselle</name>
    <dbReference type="NCBI Taxonomy" id="183260"/>
    <lineage>
        <taxon>Eukaryota</taxon>
        <taxon>Viridiplantae</taxon>
        <taxon>Streptophyta</taxon>
        <taxon>Embryophyta</taxon>
        <taxon>Tracheophyta</taxon>
        <taxon>Spermatophyta</taxon>
        <taxon>Magnoliopsida</taxon>
        <taxon>eudicotyledons</taxon>
        <taxon>Gunneridae</taxon>
        <taxon>Pentapetalae</taxon>
        <taxon>rosids</taxon>
        <taxon>malvids</taxon>
        <taxon>Malvales</taxon>
        <taxon>Malvaceae</taxon>
        <taxon>Malvoideae</taxon>
        <taxon>Hibiscus</taxon>
    </lineage>
</organism>
<keyword evidence="2" id="KW-1185">Reference proteome</keyword>
<dbReference type="EMBL" id="JBBPBN010000607">
    <property type="protein sequence ID" value="KAK8484048.1"/>
    <property type="molecule type" value="Genomic_DNA"/>
</dbReference>
<proteinExistence type="predicted"/>
<protein>
    <submittedName>
        <fullName evidence="1">Uncharacterized protein</fullName>
    </submittedName>
</protein>
<name>A0ABR1ZTJ7_9ROSI</name>
<dbReference type="InterPro" id="IPR036322">
    <property type="entry name" value="WD40_repeat_dom_sf"/>
</dbReference>
<evidence type="ECO:0000313" key="2">
    <source>
        <dbReference type="Proteomes" id="UP001396334"/>
    </source>
</evidence>
<dbReference type="Gene3D" id="2.130.10.10">
    <property type="entry name" value="YVTN repeat-like/Quinoprotein amine dehydrogenase"/>
    <property type="match status" value="1"/>
</dbReference>
<dbReference type="InterPro" id="IPR015943">
    <property type="entry name" value="WD40/YVTN_repeat-like_dom_sf"/>
</dbReference>
<dbReference type="InterPro" id="IPR001680">
    <property type="entry name" value="WD40_rpt"/>
</dbReference>